<protein>
    <recommendedName>
        <fullName evidence="3">Transposase IS4 family protein</fullName>
    </recommendedName>
</protein>
<comment type="caution">
    <text evidence="1">The sequence shown here is derived from an EMBL/GenBank/DDBJ whole genome shotgun (WGS) entry which is preliminary data.</text>
</comment>
<dbReference type="Proteomes" id="UP001589733">
    <property type="component" value="Unassembled WGS sequence"/>
</dbReference>
<dbReference type="EMBL" id="JBHLYR010000058">
    <property type="protein sequence ID" value="MFB9993882.1"/>
    <property type="molecule type" value="Genomic_DNA"/>
</dbReference>
<evidence type="ECO:0008006" key="3">
    <source>
        <dbReference type="Google" id="ProtNLM"/>
    </source>
</evidence>
<reference evidence="1 2" key="1">
    <citation type="submission" date="2024-09" db="EMBL/GenBank/DDBJ databases">
        <authorList>
            <person name="Sun Q."/>
            <person name="Mori K."/>
        </authorList>
    </citation>
    <scope>NUCLEOTIDE SEQUENCE [LARGE SCALE GENOMIC DNA]</scope>
    <source>
        <strain evidence="1 2">JCM 13503</strain>
    </source>
</reference>
<dbReference type="PANTHER" id="PTHR37529">
    <property type="entry name" value="TRANSPOSASE INSG FOR INSERTION SEQUENCE ELEMENT IS4-RELATED"/>
    <property type="match status" value="1"/>
</dbReference>
<name>A0ABV6B288_9DEIO</name>
<keyword evidence="2" id="KW-1185">Reference proteome</keyword>
<dbReference type="RefSeq" id="WP_380013589.1">
    <property type="nucleotide sequence ID" value="NZ_JBHLYR010000058.1"/>
</dbReference>
<proteinExistence type="predicted"/>
<organism evidence="1 2">
    <name type="scientific">Deinococcus oregonensis</name>
    <dbReference type="NCBI Taxonomy" id="1805970"/>
    <lineage>
        <taxon>Bacteria</taxon>
        <taxon>Thermotogati</taxon>
        <taxon>Deinococcota</taxon>
        <taxon>Deinococci</taxon>
        <taxon>Deinococcales</taxon>
        <taxon>Deinococcaceae</taxon>
        <taxon>Deinococcus</taxon>
    </lineage>
</organism>
<accession>A0ABV6B288</accession>
<sequence>MTRHGDEQLDAHRWRGLAVLGLDGTTLRVPESDENRAHFTLPSSGEHRESADPQARMVGLMALGSHFLLDLKVGTYTESEESLSSSFDEHLPDHGVLMVDRGLMDDGRFYRYQQRGAPLACPGQEQPGVDGAGGLSTTVAVNGRRASVVAVGDDTVGLVPGGVVATQTTPRPAG</sequence>
<dbReference type="PANTHER" id="PTHR37529:SF1">
    <property type="entry name" value="TRANSPOSASE INSG FOR INSERTION SEQUENCE ELEMENT IS4-RELATED"/>
    <property type="match status" value="1"/>
</dbReference>
<evidence type="ECO:0000313" key="2">
    <source>
        <dbReference type="Proteomes" id="UP001589733"/>
    </source>
</evidence>
<evidence type="ECO:0000313" key="1">
    <source>
        <dbReference type="EMBL" id="MFB9993882.1"/>
    </source>
</evidence>
<gene>
    <name evidence="1" type="ORF">ACFFLM_18160</name>
</gene>